<name>A0A383F3Z7_9ZZZZ</name>
<accession>A0A383F3Z7</accession>
<evidence type="ECO:0000256" key="1">
    <source>
        <dbReference type="SAM" id="Phobius"/>
    </source>
</evidence>
<feature type="transmembrane region" description="Helical" evidence="1">
    <location>
        <begin position="80"/>
        <end position="100"/>
    </location>
</feature>
<sequence>TILLSALLFVLCVHPGTFLSGSGHGGTGSVESFLKNYFVIGETASSTVIDNGTTPATFPNVFKTISEADTVHFKEVFRRILSNTMIDWAGFLAFFALALLRWRVLLPLAPMLALGLLSFQSSNRFIMFLAPFIGIGLGWLLQLGIEAIFILIAKIIHLREDEEIKRKSRKAGFPFWEISKVVWFRWVRQGMLYFGMGMFFWLISSQTAISFVPGPSIHTGIYATFLEV</sequence>
<reference evidence="2" key="1">
    <citation type="submission" date="2018-05" db="EMBL/GenBank/DDBJ databases">
        <authorList>
            <person name="Lanie J.A."/>
            <person name="Ng W.-L."/>
            <person name="Kazmierczak K.M."/>
            <person name="Andrzejewski T.M."/>
            <person name="Davidsen T.M."/>
            <person name="Wayne K.J."/>
            <person name="Tettelin H."/>
            <person name="Glass J.I."/>
            <person name="Rusch D."/>
            <person name="Podicherti R."/>
            <person name="Tsui H.-C.T."/>
            <person name="Winkler M.E."/>
        </authorList>
    </citation>
    <scope>NUCLEOTIDE SEQUENCE</scope>
</reference>
<dbReference type="AlphaFoldDB" id="A0A383F3Z7"/>
<keyword evidence="1" id="KW-1133">Transmembrane helix</keyword>
<keyword evidence="1" id="KW-0472">Membrane</keyword>
<dbReference type="EMBL" id="UINC01231345">
    <property type="protein sequence ID" value="SVE63836.1"/>
    <property type="molecule type" value="Genomic_DNA"/>
</dbReference>
<proteinExistence type="predicted"/>
<feature type="non-terminal residue" evidence="2">
    <location>
        <position position="228"/>
    </location>
</feature>
<gene>
    <name evidence="2" type="ORF">METZ01_LOCUS516690</name>
</gene>
<evidence type="ECO:0000313" key="2">
    <source>
        <dbReference type="EMBL" id="SVE63836.1"/>
    </source>
</evidence>
<protein>
    <submittedName>
        <fullName evidence="2">Uncharacterized protein</fullName>
    </submittedName>
</protein>
<feature type="transmembrane region" description="Helical" evidence="1">
    <location>
        <begin position="190"/>
        <end position="212"/>
    </location>
</feature>
<organism evidence="2">
    <name type="scientific">marine metagenome</name>
    <dbReference type="NCBI Taxonomy" id="408172"/>
    <lineage>
        <taxon>unclassified sequences</taxon>
        <taxon>metagenomes</taxon>
        <taxon>ecological metagenomes</taxon>
    </lineage>
</organism>
<keyword evidence="1" id="KW-0812">Transmembrane</keyword>
<feature type="transmembrane region" description="Helical" evidence="1">
    <location>
        <begin position="139"/>
        <end position="158"/>
    </location>
</feature>
<feature type="non-terminal residue" evidence="2">
    <location>
        <position position="1"/>
    </location>
</feature>